<feature type="signal peptide" evidence="1">
    <location>
        <begin position="1"/>
        <end position="25"/>
    </location>
</feature>
<evidence type="ECO:0000313" key="2">
    <source>
        <dbReference type="EMBL" id="ABX33955.1"/>
    </source>
</evidence>
<keyword evidence="3" id="KW-1185">Reference proteome</keyword>
<dbReference type="EMBL" id="CP000884">
    <property type="protein sequence ID" value="ABX33955.1"/>
    <property type="molecule type" value="Genomic_DNA"/>
</dbReference>
<dbReference type="HOGENOM" id="CLU_506833_0_0_4"/>
<evidence type="ECO:0000313" key="3">
    <source>
        <dbReference type="Proteomes" id="UP000000784"/>
    </source>
</evidence>
<keyword evidence="1" id="KW-0732">Signal</keyword>
<protein>
    <recommendedName>
        <fullName evidence="4">Cell surface protein</fullName>
    </recommendedName>
</protein>
<dbReference type="KEGG" id="dac:Daci_1311"/>
<dbReference type="RefSeq" id="WP_012203241.1">
    <property type="nucleotide sequence ID" value="NC_010002.1"/>
</dbReference>
<name>A9BY20_DELAS</name>
<dbReference type="eggNOG" id="ENOG502ZAH9">
    <property type="taxonomic scope" value="Bacteria"/>
</dbReference>
<sequence length="539" mass="55294">MKKNVLALSIATMIGGLGFAGAASAALTVNESGTGHILVVPYYTAQNGNATVFHLTNTDLVNGKAVKVRFRGASNSDDVLDFQVFLSPGDVWTAAVSADANGLSQLVTGDNTCTVPAITPGTPVPFIKDRLTKASWTDAQKNEQTREGYIEILNMADIDSAKIYGTSGVRGVTGGAWSAGTANSALYTAIKHVAGKAPCTPAALAALDGIDPAQNNNINANGAQNFGLTAPTDGLAGAWYVINVPDSTTFSGAANAIVSSTTPDAVLYSPQLAQPAALKSADPLLNSGLVAAQHYDVPDLSTPLLQADTAEVQAAALTKALAHTSVSNQYVTDATISAKTDWVFSMPTRRYMVAANYSAAVGAPYGVSAVSTAAPALLADGTGTVGAFDANVADASKAYRVFNQAVVDAVAPLKVFLFTEKAANSTVNADGQICATASTQVFFDREETSKKDGAVFSPGTTTKLAVCGEVSVVTFGATSVTGATVSKKTAAAPYTNGWGYVQFAQSVPVLGAAFQKGTNPSASQGMIGNYGVTWPHVYK</sequence>
<organism evidence="2 3">
    <name type="scientific">Delftia acidovorans (strain DSM 14801 / SPH-1)</name>
    <dbReference type="NCBI Taxonomy" id="398578"/>
    <lineage>
        <taxon>Bacteria</taxon>
        <taxon>Pseudomonadati</taxon>
        <taxon>Pseudomonadota</taxon>
        <taxon>Betaproteobacteria</taxon>
        <taxon>Burkholderiales</taxon>
        <taxon>Comamonadaceae</taxon>
        <taxon>Delftia</taxon>
    </lineage>
</organism>
<evidence type="ECO:0008006" key="4">
    <source>
        <dbReference type="Google" id="ProtNLM"/>
    </source>
</evidence>
<reference evidence="2 3" key="1">
    <citation type="journal article" date="2004" name="Appl. Environ. Microbiol.">
        <title>Mineralization of individual congeners of linear alkylbenzenesulfonate by defined pairs of heterotrophic bacteria.</title>
        <authorList>
            <person name="Schleheck D."/>
            <person name="Knepper T.P."/>
            <person name="Fischer K."/>
            <person name="Cook A.M."/>
        </authorList>
    </citation>
    <scope>NUCLEOTIDE SEQUENCE [LARGE SCALE GENOMIC DNA]</scope>
    <source>
        <strain evidence="3">DSM 14801 / SPH-1</strain>
    </source>
</reference>
<proteinExistence type="predicted"/>
<accession>A9BY20</accession>
<dbReference type="GeneID" id="24114616"/>
<dbReference type="STRING" id="398578.Daci_1311"/>
<evidence type="ECO:0000256" key="1">
    <source>
        <dbReference type="SAM" id="SignalP"/>
    </source>
</evidence>
<feature type="chain" id="PRO_5002732652" description="Cell surface protein" evidence="1">
    <location>
        <begin position="26"/>
        <end position="539"/>
    </location>
</feature>
<reference evidence="3" key="2">
    <citation type="submission" date="2007-11" db="EMBL/GenBank/DDBJ databases">
        <title>Complete sequence of Delftia acidovorans DSM 14801 / SPH-1.</title>
        <authorList>
            <person name="Copeland A."/>
            <person name="Lucas S."/>
            <person name="Lapidus A."/>
            <person name="Barry K."/>
            <person name="Glavina del Rio T."/>
            <person name="Dalin E."/>
            <person name="Tice H."/>
            <person name="Pitluck S."/>
            <person name="Lowry S."/>
            <person name="Clum A."/>
            <person name="Schmutz J."/>
            <person name="Larimer F."/>
            <person name="Land M."/>
            <person name="Hauser L."/>
            <person name="Kyrpides N."/>
            <person name="Kim E."/>
            <person name="Schleheck D."/>
            <person name="Richardson P."/>
        </authorList>
    </citation>
    <scope>NUCLEOTIDE SEQUENCE [LARGE SCALE GENOMIC DNA]</scope>
    <source>
        <strain evidence="3">DSM 14801 / SPH-1</strain>
    </source>
</reference>
<dbReference type="Proteomes" id="UP000000784">
    <property type="component" value="Chromosome"/>
</dbReference>
<dbReference type="AlphaFoldDB" id="A9BY20"/>
<gene>
    <name evidence="2" type="ordered locus">Daci_1311</name>
</gene>